<organism evidence="4">
    <name type="scientific">Collimonas fungivorans</name>
    <dbReference type="NCBI Taxonomy" id="158899"/>
    <lineage>
        <taxon>Bacteria</taxon>
        <taxon>Pseudomonadati</taxon>
        <taxon>Pseudomonadota</taxon>
        <taxon>Betaproteobacteria</taxon>
        <taxon>Burkholderiales</taxon>
        <taxon>Oxalobacteraceae</taxon>
        <taxon>Collimonas</taxon>
    </lineage>
</organism>
<dbReference type="PATRIC" id="fig|158899.10.peg.1709"/>
<evidence type="ECO:0000313" key="4">
    <source>
        <dbReference type="EMBL" id="AMO94401.1"/>
    </source>
</evidence>
<reference evidence="4 5" key="1">
    <citation type="submission" date="2015-11" db="EMBL/GenBank/DDBJ databases">
        <title>Exploring the genomic traits of fungus-feeding bacterial genus Collimonas.</title>
        <authorList>
            <person name="Song C."/>
            <person name="Schmidt R."/>
            <person name="de Jager V."/>
            <person name="Krzyzanowska D."/>
            <person name="Jongedijk E."/>
            <person name="Cankar K."/>
            <person name="Beekwilder J."/>
            <person name="van Veen A."/>
            <person name="de Boer W."/>
            <person name="van Veen J.A."/>
            <person name="Garbeva P."/>
        </authorList>
    </citation>
    <scope>NUCLEOTIDE SEQUENCE [LARGE SCALE GENOMIC DNA]</scope>
    <source>
        <strain evidence="4 5">Ter6</strain>
    </source>
</reference>
<proteinExistence type="inferred from homology"/>
<dbReference type="AlphaFoldDB" id="A0A127PAD8"/>
<name>A0A127PAD8_9BURK</name>
<evidence type="ECO:0000259" key="3">
    <source>
        <dbReference type="Pfam" id="PF13458"/>
    </source>
</evidence>
<evidence type="ECO:0000313" key="5">
    <source>
        <dbReference type="Proteomes" id="UP000072421"/>
    </source>
</evidence>
<dbReference type="PANTHER" id="PTHR47235">
    <property type="entry name" value="BLR6548 PROTEIN"/>
    <property type="match status" value="1"/>
</dbReference>
<dbReference type="CDD" id="cd06326">
    <property type="entry name" value="PBP1_ABC_ligand_binding-like"/>
    <property type="match status" value="1"/>
</dbReference>
<evidence type="ECO:0000256" key="2">
    <source>
        <dbReference type="ARBA" id="ARBA00022729"/>
    </source>
</evidence>
<protein>
    <submittedName>
        <fullName evidence="4">Periplasmic binding domain protein</fullName>
    </submittedName>
</protein>
<dbReference type="SUPFAM" id="SSF53822">
    <property type="entry name" value="Periplasmic binding protein-like I"/>
    <property type="match status" value="1"/>
</dbReference>
<feature type="domain" description="Leucine-binding protein" evidence="3">
    <location>
        <begin position="49"/>
        <end position="367"/>
    </location>
</feature>
<dbReference type="Pfam" id="PF13458">
    <property type="entry name" value="Peripla_BP_6"/>
    <property type="match status" value="1"/>
</dbReference>
<comment type="similarity">
    <text evidence="1">Belongs to the leucine-binding protein family.</text>
</comment>
<dbReference type="Gene3D" id="3.40.50.2300">
    <property type="match status" value="2"/>
</dbReference>
<keyword evidence="2" id="KW-0732">Signal</keyword>
<gene>
    <name evidence="4" type="ORF">CFter6_1699</name>
</gene>
<sequence length="395" mass="42554">MPFFFKQSSHTVQTPKPAGSSCLLNLMRVTAALIVVLFAAHAHADGDPILVGQSAVLTGPFTPNSLAFISGQTLFFDKFNAAGGLNGRRIKVVTYDDAYLGDKAAANAEQLIKQDHVVCLFGTMGTAIGAAMTKVAMANHSFIFGGLTGAEVLRDTKLPVYHIRASYADEARRTMTHLRIIGQTRVAVVSSDDAYGKGIEEVTLRALTDGGNPAVISLRFDPKQDNLRDVAERVTKSNAQAVYVIAAGLPAINVIRALSVLPSHPPIYTNSVGSSFLLYKELGDKSRGIILSQVMPPFWQTRLRITKEYQQALQGAGQQNQASYMGLEGYITAKVFTEMLRRVSGSITTESLRHAIENSGPVDVGDFSISFSPSKKSGSDFVDITFLSDGGKFVQ</sequence>
<dbReference type="EMBL" id="CP013232">
    <property type="protein sequence ID" value="AMO94401.1"/>
    <property type="molecule type" value="Genomic_DNA"/>
</dbReference>
<dbReference type="Proteomes" id="UP000072421">
    <property type="component" value="Chromosome"/>
</dbReference>
<dbReference type="InterPro" id="IPR028081">
    <property type="entry name" value="Leu-bd"/>
</dbReference>
<accession>A0A127PAD8</accession>
<evidence type="ECO:0000256" key="1">
    <source>
        <dbReference type="ARBA" id="ARBA00010062"/>
    </source>
</evidence>
<dbReference type="PANTHER" id="PTHR47235:SF1">
    <property type="entry name" value="BLR6548 PROTEIN"/>
    <property type="match status" value="1"/>
</dbReference>
<dbReference type="InterPro" id="IPR028082">
    <property type="entry name" value="Peripla_BP_I"/>
</dbReference>